<gene>
    <name evidence="4" type="ORF">N495_05025</name>
</gene>
<dbReference type="Pfam" id="PF13673">
    <property type="entry name" value="Acetyltransf_10"/>
    <property type="match status" value="1"/>
</dbReference>
<keyword evidence="2" id="KW-0012">Acyltransferase</keyword>
<dbReference type="PANTHER" id="PTHR43420:SF44">
    <property type="entry name" value="ACETYLTRANSFERASE YPEA"/>
    <property type="match status" value="1"/>
</dbReference>
<dbReference type="InterPro" id="IPR050680">
    <property type="entry name" value="YpeA/RimI_acetyltransf"/>
</dbReference>
<feature type="domain" description="N-acetyltransferase" evidence="3">
    <location>
        <begin position="147"/>
        <end position="284"/>
    </location>
</feature>
<reference evidence="4 5" key="1">
    <citation type="submission" date="2014-06" db="EMBL/GenBank/DDBJ databases">
        <title>Genome characterization of distinct group I Clostridium botulinum lineages.</title>
        <authorList>
            <person name="Giordani F."/>
            <person name="Anselmo A."/>
            <person name="Fillo S."/>
            <person name="Palozzi A.M."/>
            <person name="Fortunato A."/>
            <person name="Gentile B."/>
            <person name="Ciammaruconi A."/>
            <person name="Anniballi F."/>
            <person name="De Medici D."/>
            <person name="Lista F."/>
        </authorList>
    </citation>
    <scope>NUCLEOTIDE SEQUENCE [LARGE SCALE GENOMIC DNA]</scope>
    <source>
        <strain evidence="4 5">B2 450</strain>
    </source>
</reference>
<sequence>MFSYDTLENIGIEKLHETFLNAFSDYQVKMDLPILKFQYMLQRRGYVAKASIGAFNDETLVGFVLNGVRNWDGKLTAYDTGTGVIETYRKQGITSNMLLNVRQLFKEMGVEQYLLEVIQSNTSALQLYKKQGFKILRDFECFHLDKNKYNPITTYKVEHVNTINSNDWRELTEFWDFVPSWQNSIDSINVVSDAFIYSIVRLDDNTVGYGVIDKKTGDIPQIAVNKNYRRKGIARSILTDLMKNTESYNINVINVDGESRSMKDFLLKLGFECGVSQYEMILKL</sequence>
<dbReference type="Pfam" id="PF00583">
    <property type="entry name" value="Acetyltransf_1"/>
    <property type="match status" value="1"/>
</dbReference>
<dbReference type="PATRIC" id="fig|1379739.3.peg.1327"/>
<dbReference type="CDD" id="cd04301">
    <property type="entry name" value="NAT_SF"/>
    <property type="match status" value="2"/>
</dbReference>
<dbReference type="GO" id="GO:0016747">
    <property type="term" value="F:acyltransferase activity, transferring groups other than amino-acyl groups"/>
    <property type="evidence" value="ECO:0007669"/>
    <property type="project" value="InterPro"/>
</dbReference>
<evidence type="ECO:0000313" key="4">
    <source>
        <dbReference type="EMBL" id="KIS22970.1"/>
    </source>
</evidence>
<dbReference type="Gene3D" id="3.40.630.30">
    <property type="match status" value="2"/>
</dbReference>
<dbReference type="EMBL" id="JXSU01000007">
    <property type="protein sequence ID" value="KIS22970.1"/>
    <property type="molecule type" value="Genomic_DNA"/>
</dbReference>
<accession>A0A0D1BRM5</accession>
<name>A0A0D1BRM5_CLOBO</name>
<dbReference type="InterPro" id="IPR000182">
    <property type="entry name" value="GNAT_dom"/>
</dbReference>
<comment type="caution">
    <text evidence="4">The sequence shown here is derived from an EMBL/GenBank/DDBJ whole genome shotgun (WGS) entry which is preliminary data.</text>
</comment>
<feature type="domain" description="N-acetyltransferase" evidence="3">
    <location>
        <begin position="10"/>
        <end position="151"/>
    </location>
</feature>
<dbReference type="OrthoDB" id="4228396at2"/>
<dbReference type="PROSITE" id="PS51186">
    <property type="entry name" value="GNAT"/>
    <property type="match status" value="2"/>
</dbReference>
<evidence type="ECO:0000313" key="5">
    <source>
        <dbReference type="Proteomes" id="UP000032250"/>
    </source>
</evidence>
<dbReference type="AlphaFoldDB" id="A0A0D1BRM5"/>
<protein>
    <submittedName>
        <fullName evidence="4">GNAT family acetyltransferase</fullName>
    </submittedName>
</protein>
<dbReference type="PANTHER" id="PTHR43420">
    <property type="entry name" value="ACETYLTRANSFERASE"/>
    <property type="match status" value="1"/>
</dbReference>
<evidence type="ECO:0000256" key="2">
    <source>
        <dbReference type="ARBA" id="ARBA00023315"/>
    </source>
</evidence>
<dbReference type="Proteomes" id="UP000032250">
    <property type="component" value="Unassembled WGS sequence"/>
</dbReference>
<dbReference type="InterPro" id="IPR016181">
    <property type="entry name" value="Acyl_CoA_acyltransferase"/>
</dbReference>
<keyword evidence="1 4" id="KW-0808">Transferase</keyword>
<dbReference type="RefSeq" id="WP_003489297.1">
    <property type="nucleotide sequence ID" value="NZ_JXSU01000007.1"/>
</dbReference>
<organism evidence="4 5">
    <name type="scientific">Clostridium botulinum B2 450</name>
    <dbReference type="NCBI Taxonomy" id="1379739"/>
    <lineage>
        <taxon>Bacteria</taxon>
        <taxon>Bacillati</taxon>
        <taxon>Bacillota</taxon>
        <taxon>Clostridia</taxon>
        <taxon>Eubacteriales</taxon>
        <taxon>Clostridiaceae</taxon>
        <taxon>Clostridium</taxon>
    </lineage>
</organism>
<dbReference type="SUPFAM" id="SSF55729">
    <property type="entry name" value="Acyl-CoA N-acyltransferases (Nat)"/>
    <property type="match status" value="1"/>
</dbReference>
<evidence type="ECO:0000259" key="3">
    <source>
        <dbReference type="PROSITE" id="PS51186"/>
    </source>
</evidence>
<evidence type="ECO:0000256" key="1">
    <source>
        <dbReference type="ARBA" id="ARBA00022679"/>
    </source>
</evidence>
<proteinExistence type="predicted"/>
<dbReference type="HOGENOM" id="CLU_062214_0_0_9"/>